<feature type="domain" description="Retroviral polymerase SH3-like" evidence="3">
    <location>
        <begin position="460"/>
        <end position="528"/>
    </location>
</feature>
<organism evidence="4 5">
    <name type="scientific">Arabidopsis suecica</name>
    <name type="common">Swedish thale-cress</name>
    <name type="synonym">Cardaminopsis suecica</name>
    <dbReference type="NCBI Taxonomy" id="45249"/>
    <lineage>
        <taxon>Eukaryota</taxon>
        <taxon>Viridiplantae</taxon>
        <taxon>Streptophyta</taxon>
        <taxon>Embryophyta</taxon>
        <taxon>Tracheophyta</taxon>
        <taxon>Spermatophyta</taxon>
        <taxon>Magnoliopsida</taxon>
        <taxon>eudicotyledons</taxon>
        <taxon>Gunneridae</taxon>
        <taxon>Pentapetalae</taxon>
        <taxon>rosids</taxon>
        <taxon>malvids</taxon>
        <taxon>Brassicales</taxon>
        <taxon>Brassicaceae</taxon>
        <taxon>Camelineae</taxon>
        <taxon>Arabidopsis</taxon>
    </lineage>
</organism>
<dbReference type="Pfam" id="PF22936">
    <property type="entry name" value="Pol_BBD"/>
    <property type="match status" value="1"/>
</dbReference>
<feature type="domain" description="Retrovirus-related Pol polyprotein from transposon TNT 1-94-like beta-barrel" evidence="2">
    <location>
        <begin position="304"/>
        <end position="385"/>
    </location>
</feature>
<dbReference type="InterPro" id="IPR054722">
    <property type="entry name" value="PolX-like_BBD"/>
</dbReference>
<accession>A0A8T1YP72</accession>
<dbReference type="Proteomes" id="UP000694251">
    <property type="component" value="Chromosome 12"/>
</dbReference>
<dbReference type="PANTHER" id="PTHR47592">
    <property type="entry name" value="PBF68 PROTEIN"/>
    <property type="match status" value="1"/>
</dbReference>
<evidence type="ECO:0000313" key="5">
    <source>
        <dbReference type="Proteomes" id="UP000694251"/>
    </source>
</evidence>
<dbReference type="Pfam" id="PF25597">
    <property type="entry name" value="SH3_retrovirus"/>
    <property type="match status" value="1"/>
</dbReference>
<feature type="compositionally biased region" description="Polar residues" evidence="1">
    <location>
        <begin position="542"/>
        <end position="555"/>
    </location>
</feature>
<sequence length="619" mass="69371">MSNEQEKATFNGGGEGTIKPNEQATGQSSGSLPTAIVSVPNSVSSSLQPDKFLVEIEPTLPPGNTDPTVLASVEQWNHGDYLCKGQILHYLVDKLYNVYSEVSTSKILWEKLETQFKVFNVGSGKFTTANFLNYKMVDSRPIMDQVNELQLIFHGIADEGMKICETFTVNSIVEKLPLSWEAFKNYLEFKQKPLSLQNLIARLQNEATKRVKSRFIATHDANMAEYKRKCKAKVVYNNKGTAPPNKGGNNKIVPQPSTSFKKQGEQGEFKKSSVKCTFCHKKGDLCAVVTEANVVMTNESPLEWWYDTGATTHICINRDMFTTYQKCKSGEKLMTGNVSHSKIEGTDKVVLKLTSGMSVTLTNVKHVPDMRKNLISGTLMNKHGFAINLESELILRKNGVFIGKGFVKGESGLAQNLWGEALLTTNHILNKIPHKVTGNTSHKLWKGTAPSYKYLKVWGCLAKVTVPPPKKVTIGPKTVDCIFIGYARNSSAYRFLVHKSDIPDIHVNTIMESRNASFFEHIFPCKDKQNLKRTRDERDVSTAANEASTSGTSNQAEDEPRRIKRACKEKSFGEDFLMVFSQRTNQEHMLNQCLYQTYLYGRKPLIVRSIPLCKIIHGK</sequence>
<evidence type="ECO:0000313" key="4">
    <source>
        <dbReference type="EMBL" id="KAG7548041.1"/>
    </source>
</evidence>
<dbReference type="EMBL" id="JAEFBJ010000012">
    <property type="protein sequence ID" value="KAG7548041.1"/>
    <property type="molecule type" value="Genomic_DNA"/>
</dbReference>
<comment type="caution">
    <text evidence="4">The sequence shown here is derived from an EMBL/GenBank/DDBJ whole genome shotgun (WGS) entry which is preliminary data.</text>
</comment>
<evidence type="ECO:0000259" key="3">
    <source>
        <dbReference type="Pfam" id="PF25597"/>
    </source>
</evidence>
<dbReference type="PANTHER" id="PTHR47592:SF27">
    <property type="entry name" value="OS08G0421700 PROTEIN"/>
    <property type="match status" value="1"/>
</dbReference>
<dbReference type="Pfam" id="PF14223">
    <property type="entry name" value="Retrotran_gag_2"/>
    <property type="match status" value="1"/>
</dbReference>
<evidence type="ECO:0000256" key="1">
    <source>
        <dbReference type="SAM" id="MobiDB-lite"/>
    </source>
</evidence>
<keyword evidence="5" id="KW-1185">Reference proteome</keyword>
<feature type="region of interest" description="Disordered" evidence="1">
    <location>
        <begin position="1"/>
        <end position="32"/>
    </location>
</feature>
<protein>
    <submittedName>
        <fullName evidence="4">Uncharacterized protein</fullName>
    </submittedName>
</protein>
<evidence type="ECO:0000259" key="2">
    <source>
        <dbReference type="Pfam" id="PF22936"/>
    </source>
</evidence>
<reference evidence="4 5" key="1">
    <citation type="submission" date="2020-12" db="EMBL/GenBank/DDBJ databases">
        <title>Concerted genomic and epigenomic changes stabilize Arabidopsis allopolyploids.</title>
        <authorList>
            <person name="Chen Z."/>
        </authorList>
    </citation>
    <scope>NUCLEOTIDE SEQUENCE [LARGE SCALE GENOMIC DNA]</scope>
    <source>
        <strain evidence="4">As9502</strain>
        <tissue evidence="4">Leaf</tissue>
    </source>
</reference>
<feature type="region of interest" description="Disordered" evidence="1">
    <location>
        <begin position="241"/>
        <end position="264"/>
    </location>
</feature>
<name>A0A8T1YP72_ARASU</name>
<proteinExistence type="predicted"/>
<dbReference type="InterPro" id="IPR057670">
    <property type="entry name" value="SH3_retrovirus"/>
</dbReference>
<dbReference type="AlphaFoldDB" id="A0A8T1YP72"/>
<feature type="compositionally biased region" description="Polar residues" evidence="1">
    <location>
        <begin position="20"/>
        <end position="32"/>
    </location>
</feature>
<gene>
    <name evidence="4" type="ORF">ISN44_As12g032490</name>
</gene>
<dbReference type="OrthoDB" id="1109034at2759"/>
<feature type="region of interest" description="Disordered" evidence="1">
    <location>
        <begin position="533"/>
        <end position="561"/>
    </location>
</feature>